<dbReference type="EMBL" id="HBFQ01004737">
    <property type="protein sequence ID" value="CAD8828927.1"/>
    <property type="molecule type" value="Transcribed_RNA"/>
</dbReference>
<evidence type="ECO:0000313" key="3">
    <source>
        <dbReference type="EMBL" id="CAD8828927.1"/>
    </source>
</evidence>
<keyword evidence="2" id="KW-0472">Membrane</keyword>
<proteinExistence type="predicted"/>
<protein>
    <submittedName>
        <fullName evidence="3">Uncharacterized protein</fullName>
    </submittedName>
</protein>
<name>A0A7S0ZQ46_NOCSC</name>
<feature type="transmembrane region" description="Helical" evidence="2">
    <location>
        <begin position="225"/>
        <end position="250"/>
    </location>
</feature>
<evidence type="ECO:0000256" key="2">
    <source>
        <dbReference type="SAM" id="Phobius"/>
    </source>
</evidence>
<dbReference type="AlphaFoldDB" id="A0A7S0ZQ46"/>
<gene>
    <name evidence="3" type="ORF">NSCI0253_LOCUS3273</name>
</gene>
<evidence type="ECO:0000256" key="1">
    <source>
        <dbReference type="SAM" id="MobiDB-lite"/>
    </source>
</evidence>
<accession>A0A7S0ZQ46</accession>
<sequence>MTGSNAVKKAEDIDLGQLVVSSVTSFVKRRPITISTWIFGLLVAALGTGFTVSDDKVENYGIILQQAKDFESKEFSKALRELQDRERRYYNLKGWFSCDDKCTKAYDRYIMAKSEHDRVLKRRNNILTEARKEVGIWSTFGVKDVRDSFWAAWQSGKDFASRCTMYDALFVAIGGREETAVTMIMKLVMHYIVNLTLGLCGAVFFFLTSVYGLVVDYGEPMFSGFAFFLLVVVASISTLGAYLGAIYGTVVTGGIYAFKKAQEAALENERNGGPRARVQYDPHRQRPGYGRGPTGPGRFHSE</sequence>
<keyword evidence="2" id="KW-0812">Transmembrane</keyword>
<organism evidence="3">
    <name type="scientific">Noctiluca scintillans</name>
    <name type="common">Sea sparkle</name>
    <name type="synonym">Red tide dinoflagellate</name>
    <dbReference type="NCBI Taxonomy" id="2966"/>
    <lineage>
        <taxon>Eukaryota</taxon>
        <taxon>Sar</taxon>
        <taxon>Alveolata</taxon>
        <taxon>Dinophyceae</taxon>
        <taxon>Noctilucales</taxon>
        <taxon>Noctilucaceae</taxon>
        <taxon>Noctiluca</taxon>
    </lineage>
</organism>
<feature type="transmembrane region" description="Helical" evidence="2">
    <location>
        <begin position="191"/>
        <end position="213"/>
    </location>
</feature>
<reference evidence="3" key="1">
    <citation type="submission" date="2021-01" db="EMBL/GenBank/DDBJ databases">
        <authorList>
            <person name="Corre E."/>
            <person name="Pelletier E."/>
            <person name="Niang G."/>
            <person name="Scheremetjew M."/>
            <person name="Finn R."/>
            <person name="Kale V."/>
            <person name="Holt S."/>
            <person name="Cochrane G."/>
            <person name="Meng A."/>
            <person name="Brown T."/>
            <person name="Cohen L."/>
        </authorList>
    </citation>
    <scope>NUCLEOTIDE SEQUENCE</scope>
</reference>
<feature type="compositionally biased region" description="Basic and acidic residues" evidence="1">
    <location>
        <begin position="268"/>
        <end position="284"/>
    </location>
</feature>
<feature type="region of interest" description="Disordered" evidence="1">
    <location>
        <begin position="268"/>
        <end position="302"/>
    </location>
</feature>
<keyword evidence="2" id="KW-1133">Transmembrane helix</keyword>
<feature type="transmembrane region" description="Helical" evidence="2">
    <location>
        <begin position="32"/>
        <end position="52"/>
    </location>
</feature>